<evidence type="ECO:0000313" key="1">
    <source>
        <dbReference type="EMBL" id="PHJ37583.1"/>
    </source>
</evidence>
<dbReference type="EMBL" id="AWQQ01000088">
    <property type="protein sequence ID" value="PHJ37583.1"/>
    <property type="molecule type" value="Genomic_DNA"/>
</dbReference>
<reference evidence="1 2" key="1">
    <citation type="submission" date="2013-09" db="EMBL/GenBank/DDBJ databases">
        <title>Biodegradation of hydrocarbons in the deep terrestrial subsurface : characterization of a microbial consortium composed of two Desulfotomaculum species originating from a deep geological formation.</title>
        <authorList>
            <person name="Aullo T."/>
            <person name="Berlendis S."/>
            <person name="Lascourreges J.-F."/>
            <person name="Dessort D."/>
            <person name="Saint-Laurent S."/>
            <person name="Schraauwers B."/>
            <person name="Mas J."/>
            <person name="Magot M."/>
            <person name="Ranchou-Peyruse A."/>
        </authorList>
    </citation>
    <scope>NUCLEOTIDE SEQUENCE [LARGE SCALE GENOMIC DNA]</scope>
    <source>
        <strain evidence="1 2">Bs107</strain>
    </source>
</reference>
<evidence type="ECO:0000313" key="2">
    <source>
        <dbReference type="Proteomes" id="UP000222564"/>
    </source>
</evidence>
<name>A0A2C6ME09_9FIRM</name>
<proteinExistence type="predicted"/>
<sequence length="59" mass="6575">MSEQREKIIKIVKETAKEGRLSCTAARKIASDFHVPPKVVGDLCNELKIKIKACELGCF</sequence>
<gene>
    <name evidence="1" type="ORF">P378_15170</name>
</gene>
<organism evidence="1 2">
    <name type="scientific">Desulforamulus profundi</name>
    <dbReference type="NCBI Taxonomy" id="1383067"/>
    <lineage>
        <taxon>Bacteria</taxon>
        <taxon>Bacillati</taxon>
        <taxon>Bacillota</taxon>
        <taxon>Clostridia</taxon>
        <taxon>Eubacteriales</taxon>
        <taxon>Peptococcaceae</taxon>
        <taxon>Desulforamulus</taxon>
    </lineage>
</organism>
<accession>A0A2C6ME09</accession>
<comment type="caution">
    <text evidence="1">The sequence shown here is derived from an EMBL/GenBank/DDBJ whole genome shotgun (WGS) entry which is preliminary data.</text>
</comment>
<dbReference type="OrthoDB" id="9802573at2"/>
<dbReference type="AlphaFoldDB" id="A0A2C6ME09"/>
<dbReference type="Proteomes" id="UP000222564">
    <property type="component" value="Unassembled WGS sequence"/>
</dbReference>
<keyword evidence="2" id="KW-1185">Reference proteome</keyword>
<protein>
    <submittedName>
        <fullName evidence="1">Uncharacterized protein</fullName>
    </submittedName>
</protein>
<dbReference type="RefSeq" id="WP_099083625.1">
    <property type="nucleotide sequence ID" value="NZ_AWQQ01000088.1"/>
</dbReference>